<protein>
    <recommendedName>
        <fullName evidence="3">phospholipase D</fullName>
        <ecNumber evidence="3">3.1.4.4</ecNumber>
    </recommendedName>
</protein>
<evidence type="ECO:0000256" key="4">
    <source>
        <dbReference type="ARBA" id="ARBA00022801"/>
    </source>
</evidence>
<dbReference type="GO" id="GO:0016891">
    <property type="term" value="F:RNA endonuclease activity producing 5'-phosphomonoesters, hydrolytic mechanism"/>
    <property type="evidence" value="ECO:0007669"/>
    <property type="project" value="TreeGrafter"/>
</dbReference>
<dbReference type="GO" id="GO:0004630">
    <property type="term" value="F:phospholipase D activity"/>
    <property type="evidence" value="ECO:0007669"/>
    <property type="project" value="UniProtKB-EC"/>
</dbReference>
<dbReference type="Pfam" id="PF13091">
    <property type="entry name" value="PLDc_2"/>
    <property type="match status" value="1"/>
</dbReference>
<feature type="domain" description="Phospholipase D-like" evidence="7">
    <location>
        <begin position="48"/>
        <end position="169"/>
    </location>
</feature>
<evidence type="ECO:0000256" key="5">
    <source>
        <dbReference type="ARBA" id="ARBA00022963"/>
    </source>
</evidence>
<dbReference type="PANTHER" id="PTHR43856:SF1">
    <property type="entry name" value="MITOCHONDRIAL CARDIOLIPIN HYDROLASE"/>
    <property type="match status" value="1"/>
</dbReference>
<evidence type="ECO:0000256" key="2">
    <source>
        <dbReference type="ARBA" id="ARBA00008664"/>
    </source>
</evidence>
<comment type="similarity">
    <text evidence="2">Belongs to the phospholipase D family.</text>
</comment>
<evidence type="ECO:0000256" key="6">
    <source>
        <dbReference type="ARBA" id="ARBA00023098"/>
    </source>
</evidence>
<reference evidence="8 9" key="1">
    <citation type="journal article" date="2016" name="Nat. Commun.">
        <title>Thousands of microbial genomes shed light on interconnected biogeochemical processes in an aquifer system.</title>
        <authorList>
            <person name="Anantharaman K."/>
            <person name="Brown C.T."/>
            <person name="Hug L.A."/>
            <person name="Sharon I."/>
            <person name="Castelle C.J."/>
            <person name="Probst A.J."/>
            <person name="Thomas B.C."/>
            <person name="Singh A."/>
            <person name="Wilkins M.J."/>
            <person name="Karaoz U."/>
            <person name="Brodie E.L."/>
            <person name="Williams K.H."/>
            <person name="Hubbard S.S."/>
            <person name="Banfield J.F."/>
        </authorList>
    </citation>
    <scope>NUCLEOTIDE SEQUENCE [LARGE SCALE GENOMIC DNA]</scope>
</reference>
<evidence type="ECO:0000256" key="1">
    <source>
        <dbReference type="ARBA" id="ARBA00000798"/>
    </source>
</evidence>
<evidence type="ECO:0000256" key="3">
    <source>
        <dbReference type="ARBA" id="ARBA00012027"/>
    </source>
</evidence>
<comment type="caution">
    <text evidence="8">The sequence shown here is derived from an EMBL/GenBank/DDBJ whole genome shotgun (WGS) entry which is preliminary data.</text>
</comment>
<dbReference type="InterPro" id="IPR051406">
    <property type="entry name" value="PLD_domain"/>
</dbReference>
<accession>A0A1F5PLE4</accession>
<proteinExistence type="inferred from homology"/>
<dbReference type="Gene3D" id="3.30.870.10">
    <property type="entry name" value="Endonuclease Chain A"/>
    <property type="match status" value="1"/>
</dbReference>
<keyword evidence="5" id="KW-0442">Lipid degradation</keyword>
<dbReference type="SUPFAM" id="SSF56024">
    <property type="entry name" value="Phospholipase D/nuclease"/>
    <property type="match status" value="1"/>
</dbReference>
<dbReference type="EMBL" id="MFEY01000004">
    <property type="protein sequence ID" value="OGE90758.1"/>
    <property type="molecule type" value="Genomic_DNA"/>
</dbReference>
<keyword evidence="6" id="KW-0443">Lipid metabolism</keyword>
<keyword evidence="4" id="KW-0378">Hydrolase</keyword>
<evidence type="ECO:0000313" key="8">
    <source>
        <dbReference type="EMBL" id="OGE90758.1"/>
    </source>
</evidence>
<organism evidence="8 9">
    <name type="scientific">Candidatus Doudnabacteria bacterium RIFCSPHIGHO2_12_FULL_48_16</name>
    <dbReference type="NCBI Taxonomy" id="1817838"/>
    <lineage>
        <taxon>Bacteria</taxon>
        <taxon>Candidatus Doudnaibacteriota</taxon>
    </lineage>
</organism>
<dbReference type="Proteomes" id="UP000177682">
    <property type="component" value="Unassembled WGS sequence"/>
</dbReference>
<dbReference type="AlphaFoldDB" id="A0A1F5PLE4"/>
<dbReference type="InterPro" id="IPR025202">
    <property type="entry name" value="PLD-like_dom"/>
</dbReference>
<comment type="catalytic activity">
    <reaction evidence="1">
        <text>a 1,2-diacyl-sn-glycero-3-phosphocholine + H2O = a 1,2-diacyl-sn-glycero-3-phosphate + choline + H(+)</text>
        <dbReference type="Rhea" id="RHEA:14445"/>
        <dbReference type="ChEBI" id="CHEBI:15354"/>
        <dbReference type="ChEBI" id="CHEBI:15377"/>
        <dbReference type="ChEBI" id="CHEBI:15378"/>
        <dbReference type="ChEBI" id="CHEBI:57643"/>
        <dbReference type="ChEBI" id="CHEBI:58608"/>
        <dbReference type="EC" id="3.1.4.4"/>
    </reaction>
</comment>
<dbReference type="EC" id="3.1.4.4" evidence="3"/>
<gene>
    <name evidence="8" type="ORF">A3E29_01375</name>
</gene>
<evidence type="ECO:0000313" key="9">
    <source>
        <dbReference type="Proteomes" id="UP000177682"/>
    </source>
</evidence>
<dbReference type="PANTHER" id="PTHR43856">
    <property type="entry name" value="CARDIOLIPIN HYDROLASE"/>
    <property type="match status" value="1"/>
</dbReference>
<evidence type="ECO:0000259" key="7">
    <source>
        <dbReference type="Pfam" id="PF13091"/>
    </source>
</evidence>
<dbReference type="GO" id="GO:0016042">
    <property type="term" value="P:lipid catabolic process"/>
    <property type="evidence" value="ECO:0007669"/>
    <property type="project" value="UniProtKB-KW"/>
</dbReference>
<sequence length="288" mass="31765">MKRQYKILIGIILLLAAVSGGFALSGNLIHHRIRILYSLDQKQNDQAIIDLIDRAQDYVYFAIYTFTKDNIAEALIRAKQRGLEVRGIADRGQSAEDFQQPIIQKLIAAGISVQTQTHPDGIMHIKAVVTDQGYAAGSYNWTSSATTVNDEILEVGTDKYLRDQYLRVIRQVLAANEGGSAVVSGEQVVTDGGLKTYSYTEASSHIGETALIEGKVVEVFTSSSNTTFFDYCSNYKSCPFSAVIFSSAKNKFGDLKQYQGRVITIKGKLQSYQGRAEIVLTTPDQIVK</sequence>
<name>A0A1F5PLE4_9BACT</name>